<dbReference type="KEGG" id="mpro:BJP34_20095"/>
<dbReference type="RefSeq" id="WP_070393878.1">
    <property type="nucleotide sequence ID" value="NZ_CP017599.1"/>
</dbReference>
<gene>
    <name evidence="1" type="ORF">BJP34_20095</name>
</gene>
<dbReference type="Proteomes" id="UP000177870">
    <property type="component" value="Chromosome"/>
</dbReference>
<dbReference type="EMBL" id="CP017599">
    <property type="protein sequence ID" value="AOX01438.1"/>
    <property type="molecule type" value="Genomic_DNA"/>
</dbReference>
<evidence type="ECO:0000313" key="2">
    <source>
        <dbReference type="Proteomes" id="UP000177870"/>
    </source>
</evidence>
<proteinExistence type="predicted"/>
<sequence>MDNFFFSGCHLSVTTESFNIEAPSRLAAYALRRHASQLAVSAQKLRLQRAIVSWPGCERPYQIPTSILRSQTKMTGPIRQDGTYLLGANYLHVNDFIKEKREEGRIVVITSMWNDVCLHTNDLLAPERGILQPHQWTGFNYRYLWRDSRDEYNELIDRLTRERYIPKFQYTLRRPDGTLGRYETDYYLVDDYLNVPVRIGVSNVNAWELISEPLAS</sequence>
<dbReference type="AlphaFoldDB" id="A0A1D8TUW2"/>
<organism evidence="1 2">
    <name type="scientific">Moorena producens PAL-8-15-08-1</name>
    <dbReference type="NCBI Taxonomy" id="1458985"/>
    <lineage>
        <taxon>Bacteria</taxon>
        <taxon>Bacillati</taxon>
        <taxon>Cyanobacteriota</taxon>
        <taxon>Cyanophyceae</taxon>
        <taxon>Coleofasciculales</taxon>
        <taxon>Coleofasciculaceae</taxon>
        <taxon>Moorena</taxon>
    </lineage>
</organism>
<accession>A0A1D8TUW2</accession>
<protein>
    <submittedName>
        <fullName evidence="1">Uncharacterized protein</fullName>
    </submittedName>
</protein>
<name>A0A1D8TUW2_9CYAN</name>
<dbReference type="OrthoDB" id="489865at2"/>
<reference evidence="2" key="1">
    <citation type="submission" date="2016-10" db="EMBL/GenBank/DDBJ databases">
        <title>Comparative genomics uncovers the prolific and rare metabolic potential of the cyanobacterial genus Moorea.</title>
        <authorList>
            <person name="Leao T."/>
            <person name="Castelao G."/>
            <person name="Korobeynikov A."/>
            <person name="Monroe E.A."/>
            <person name="Podell S."/>
            <person name="Glukhov E."/>
            <person name="Allen E."/>
            <person name="Gerwick W.H."/>
            <person name="Gerwick L."/>
        </authorList>
    </citation>
    <scope>NUCLEOTIDE SEQUENCE [LARGE SCALE GENOMIC DNA]</scope>
    <source>
        <strain evidence="2">PAL-8-15-08-1</strain>
    </source>
</reference>
<evidence type="ECO:0000313" key="1">
    <source>
        <dbReference type="EMBL" id="AOX01438.1"/>
    </source>
</evidence>